<dbReference type="InterPro" id="IPR010105">
    <property type="entry name" value="TonB_sidphr_rcpt"/>
</dbReference>
<evidence type="ECO:0000256" key="11">
    <source>
        <dbReference type="ARBA" id="ARBA00023136"/>
    </source>
</evidence>
<feature type="signal peptide" evidence="16">
    <location>
        <begin position="1"/>
        <end position="30"/>
    </location>
</feature>
<dbReference type="PROSITE" id="PS52016">
    <property type="entry name" value="TONB_DEPENDENT_REC_3"/>
    <property type="match status" value="1"/>
</dbReference>
<dbReference type="Gene3D" id="2.170.130.10">
    <property type="entry name" value="TonB-dependent receptor, plug domain"/>
    <property type="match status" value="1"/>
</dbReference>
<evidence type="ECO:0000256" key="1">
    <source>
        <dbReference type="ARBA" id="ARBA00004571"/>
    </source>
</evidence>
<dbReference type="InterPro" id="IPR037066">
    <property type="entry name" value="Plug_dom_sf"/>
</dbReference>
<dbReference type="PANTHER" id="PTHR32552">
    <property type="entry name" value="FERRICHROME IRON RECEPTOR-RELATED"/>
    <property type="match status" value="1"/>
</dbReference>
<evidence type="ECO:0000256" key="13">
    <source>
        <dbReference type="ARBA" id="ARBA00023237"/>
    </source>
</evidence>
<evidence type="ECO:0000256" key="9">
    <source>
        <dbReference type="ARBA" id="ARBA00023065"/>
    </source>
</evidence>
<accession>A0A422QPW5</accession>
<dbReference type="AlphaFoldDB" id="A0A422QPW5"/>
<reference evidence="19" key="1">
    <citation type="submission" date="2014-10" db="EMBL/GenBank/DDBJ databases">
        <title>Massilia sp. genome.</title>
        <authorList>
            <person name="Xu B."/>
            <person name="Dai L."/>
            <person name="Huang Z."/>
        </authorList>
    </citation>
    <scope>NUCLEOTIDE SEQUENCE [LARGE SCALE GENOMIC DNA]</scope>
    <source>
        <strain evidence="19">CFS-1</strain>
    </source>
</reference>
<proteinExistence type="inferred from homology"/>
<dbReference type="RefSeq" id="WP_123068222.1">
    <property type="nucleotide sequence ID" value="NZ_JSAB01000031.1"/>
</dbReference>
<dbReference type="PANTHER" id="PTHR32552:SF74">
    <property type="entry name" value="HYDROXAMATE SIDEROPHORE RECEPTOR FHUE"/>
    <property type="match status" value="1"/>
</dbReference>
<keyword evidence="20" id="KW-1185">Reference proteome</keyword>
<dbReference type="InterPro" id="IPR036942">
    <property type="entry name" value="Beta-barrel_TonB_sf"/>
</dbReference>
<name>A0A422QPW5_9BURK</name>
<keyword evidence="8" id="KW-0408">Iron</keyword>
<evidence type="ECO:0000259" key="17">
    <source>
        <dbReference type="Pfam" id="PF00593"/>
    </source>
</evidence>
<dbReference type="SUPFAM" id="SSF56935">
    <property type="entry name" value="Porins"/>
    <property type="match status" value="1"/>
</dbReference>
<gene>
    <name evidence="19" type="ORF">NM04_03840</name>
</gene>
<dbReference type="FunFam" id="2.170.130.10:FF:000010">
    <property type="entry name" value="Ferripyoverdine receptor"/>
    <property type="match status" value="1"/>
</dbReference>
<evidence type="ECO:0000256" key="16">
    <source>
        <dbReference type="SAM" id="SignalP"/>
    </source>
</evidence>
<sequence>MEKQVSANGSRKLKTLTVCVSLALPFIAQAQSTESNTAAGTTSMPQVQVQAQKLADDVGSYTIGRTRTATPLDMSLRDTPQSVSVITQQRIEDQGLLTITDVVNNVTGVSVNQYETHRGSFTARGFEVTNLQIDNIPTTWDAAWSAGEVLGSLALYDRVEVVRGATGLMTGAGTPSAALNLVRKRAFSKKLAGRIEATVGRWDKRHIMADVSTPLNESGSVRGRFVGEYGEGDSWVKHLENKDRTFYGTIEADIGRDGTFSAGFSRQKMSPRGPMWGGLPYRYTDGSVIPEDRSLTTGTPWAGYDNQYDNFFADYEHRFDNGWNVRFTYTDATRDGDSRLLYLSGVPDRVTGAGIGTFAGSYVIQTKQKDFGIHASGPFSAFGREHQAAIGYLHAKTDFYSNNRLAQFPGLPEGVAPPVDNFNNWNPAAYPVPTWGAQARYQDSETTQQGLYGMARFSLTDRLKAIVGARVTKYEKEGGGAWEAPYEIKHSNEITPYAGLVFDLNDTYSLYASHTSIFQPQNLRDLSNNLLDPIEGKASEAGIKGEFFDRRVNASLAVFHLKQDKLGQAAGRIDRDGPTGPLLEETYYRAADGATSKGIELDVSGEIISGLNASIGYAIFRAKDETGTDFNSIYPRKTLRAFASYRLPGAWSKLTIGGGVNWEGSTYTIDGTVAPGIDGRIEQDSFALVNLMARYDFTKQLSAQLNVSNATDETHFAMFSAFNQLTYGAPRNTSLTLRYRF</sequence>
<evidence type="ECO:0000256" key="4">
    <source>
        <dbReference type="ARBA" id="ARBA00022452"/>
    </source>
</evidence>
<evidence type="ECO:0000256" key="6">
    <source>
        <dbReference type="ARBA" id="ARBA00022692"/>
    </source>
</evidence>
<keyword evidence="4 14" id="KW-1134">Transmembrane beta strand</keyword>
<evidence type="ECO:0000313" key="20">
    <source>
        <dbReference type="Proteomes" id="UP000283254"/>
    </source>
</evidence>
<dbReference type="Pfam" id="PF00593">
    <property type="entry name" value="TonB_dep_Rec_b-barrel"/>
    <property type="match status" value="1"/>
</dbReference>
<dbReference type="Pfam" id="PF07715">
    <property type="entry name" value="Plug"/>
    <property type="match status" value="1"/>
</dbReference>
<dbReference type="InterPro" id="IPR039426">
    <property type="entry name" value="TonB-dep_rcpt-like"/>
</dbReference>
<dbReference type="GO" id="GO:0009279">
    <property type="term" value="C:cell outer membrane"/>
    <property type="evidence" value="ECO:0007669"/>
    <property type="project" value="UniProtKB-SubCell"/>
</dbReference>
<dbReference type="Proteomes" id="UP000283254">
    <property type="component" value="Unassembled WGS sequence"/>
</dbReference>
<keyword evidence="5" id="KW-0410">Iron transport</keyword>
<feature type="domain" description="TonB-dependent receptor-like beta-barrel" evidence="17">
    <location>
        <begin position="276"/>
        <end position="709"/>
    </location>
</feature>
<keyword evidence="3 14" id="KW-0813">Transport</keyword>
<keyword evidence="13 14" id="KW-0998">Cell outer membrane</keyword>
<keyword evidence="9" id="KW-0406">Ion transport</keyword>
<keyword evidence="12" id="KW-0675">Receptor</keyword>
<feature type="domain" description="TonB-dependent receptor plug" evidence="18">
    <location>
        <begin position="76"/>
        <end position="176"/>
    </location>
</feature>
<comment type="subcellular location">
    <subcellularLocation>
        <location evidence="1 14">Cell outer membrane</location>
        <topology evidence="1 14">Multi-pass membrane protein</topology>
    </subcellularLocation>
</comment>
<evidence type="ECO:0000256" key="12">
    <source>
        <dbReference type="ARBA" id="ARBA00023170"/>
    </source>
</evidence>
<keyword evidence="7 16" id="KW-0732">Signal</keyword>
<keyword evidence="11 14" id="KW-0472">Membrane</keyword>
<dbReference type="EMBL" id="JSAB01000031">
    <property type="protein sequence ID" value="RNF32059.1"/>
    <property type="molecule type" value="Genomic_DNA"/>
</dbReference>
<dbReference type="Gene3D" id="2.40.170.20">
    <property type="entry name" value="TonB-dependent receptor, beta-barrel domain"/>
    <property type="match status" value="1"/>
</dbReference>
<feature type="chain" id="PRO_5019475953" evidence="16">
    <location>
        <begin position="31"/>
        <end position="741"/>
    </location>
</feature>
<dbReference type="GO" id="GO:0015344">
    <property type="term" value="F:siderophore uptake transmembrane transporter activity"/>
    <property type="evidence" value="ECO:0007669"/>
    <property type="project" value="TreeGrafter"/>
</dbReference>
<evidence type="ECO:0000256" key="2">
    <source>
        <dbReference type="ARBA" id="ARBA00009810"/>
    </source>
</evidence>
<dbReference type="InterPro" id="IPR012910">
    <property type="entry name" value="Plug_dom"/>
</dbReference>
<keyword evidence="6 14" id="KW-0812">Transmembrane</keyword>
<evidence type="ECO:0000256" key="3">
    <source>
        <dbReference type="ARBA" id="ARBA00022448"/>
    </source>
</evidence>
<evidence type="ECO:0000313" key="19">
    <source>
        <dbReference type="EMBL" id="RNF32059.1"/>
    </source>
</evidence>
<evidence type="ECO:0000259" key="18">
    <source>
        <dbReference type="Pfam" id="PF07715"/>
    </source>
</evidence>
<evidence type="ECO:0000256" key="8">
    <source>
        <dbReference type="ARBA" id="ARBA00023004"/>
    </source>
</evidence>
<evidence type="ECO:0000256" key="15">
    <source>
        <dbReference type="RuleBase" id="RU003357"/>
    </source>
</evidence>
<protein>
    <submittedName>
        <fullName evidence="19">Porin</fullName>
    </submittedName>
</protein>
<evidence type="ECO:0000256" key="10">
    <source>
        <dbReference type="ARBA" id="ARBA00023077"/>
    </source>
</evidence>
<dbReference type="GO" id="GO:0015891">
    <property type="term" value="P:siderophore transport"/>
    <property type="evidence" value="ECO:0007669"/>
    <property type="project" value="InterPro"/>
</dbReference>
<organism evidence="19 20">
    <name type="scientific">Massilia aurea</name>
    <dbReference type="NCBI Taxonomy" id="373040"/>
    <lineage>
        <taxon>Bacteria</taxon>
        <taxon>Pseudomonadati</taxon>
        <taxon>Pseudomonadota</taxon>
        <taxon>Betaproteobacteria</taxon>
        <taxon>Burkholderiales</taxon>
        <taxon>Oxalobacteraceae</taxon>
        <taxon>Telluria group</taxon>
        <taxon>Massilia</taxon>
    </lineage>
</organism>
<evidence type="ECO:0000256" key="14">
    <source>
        <dbReference type="PROSITE-ProRule" id="PRU01360"/>
    </source>
</evidence>
<evidence type="ECO:0000256" key="5">
    <source>
        <dbReference type="ARBA" id="ARBA00022496"/>
    </source>
</evidence>
<dbReference type="NCBIfam" id="TIGR01783">
    <property type="entry name" value="TonB-siderophor"/>
    <property type="match status" value="1"/>
</dbReference>
<dbReference type="CDD" id="cd01347">
    <property type="entry name" value="ligand_gated_channel"/>
    <property type="match status" value="1"/>
</dbReference>
<comment type="similarity">
    <text evidence="2 14 15">Belongs to the TonB-dependent receptor family.</text>
</comment>
<evidence type="ECO:0000256" key="7">
    <source>
        <dbReference type="ARBA" id="ARBA00022729"/>
    </source>
</evidence>
<keyword evidence="10 15" id="KW-0798">TonB box</keyword>
<dbReference type="GO" id="GO:0038023">
    <property type="term" value="F:signaling receptor activity"/>
    <property type="evidence" value="ECO:0007669"/>
    <property type="project" value="InterPro"/>
</dbReference>
<comment type="caution">
    <text evidence="19">The sequence shown here is derived from an EMBL/GenBank/DDBJ whole genome shotgun (WGS) entry which is preliminary data.</text>
</comment>
<dbReference type="OrthoDB" id="174652at2"/>
<dbReference type="InterPro" id="IPR000531">
    <property type="entry name" value="Beta-barrel_TonB"/>
</dbReference>